<dbReference type="EMBL" id="DF973491">
    <property type="protein sequence ID" value="GAU32422.1"/>
    <property type="molecule type" value="Genomic_DNA"/>
</dbReference>
<feature type="region of interest" description="Disordered" evidence="1">
    <location>
        <begin position="1"/>
        <end position="44"/>
    </location>
</feature>
<dbReference type="Proteomes" id="UP000242715">
    <property type="component" value="Unassembled WGS sequence"/>
</dbReference>
<name>A0A2Z6N6J3_TRISU</name>
<evidence type="ECO:0000313" key="3">
    <source>
        <dbReference type="Proteomes" id="UP000242715"/>
    </source>
</evidence>
<feature type="compositionally biased region" description="Low complexity" evidence="1">
    <location>
        <begin position="1"/>
        <end position="21"/>
    </location>
</feature>
<proteinExistence type="predicted"/>
<evidence type="ECO:0000256" key="1">
    <source>
        <dbReference type="SAM" id="MobiDB-lite"/>
    </source>
</evidence>
<reference evidence="3" key="1">
    <citation type="journal article" date="2017" name="Front. Plant Sci.">
        <title>Climate Clever Clovers: New Paradigm to Reduce the Environmental Footprint of Ruminants by Breeding Low Methanogenic Forages Utilizing Haplotype Variation.</title>
        <authorList>
            <person name="Kaur P."/>
            <person name="Appels R."/>
            <person name="Bayer P.E."/>
            <person name="Keeble-Gagnere G."/>
            <person name="Wang J."/>
            <person name="Hirakawa H."/>
            <person name="Shirasawa K."/>
            <person name="Vercoe P."/>
            <person name="Stefanova K."/>
            <person name="Durmic Z."/>
            <person name="Nichols P."/>
            <person name="Revell C."/>
            <person name="Isobe S.N."/>
            <person name="Edwards D."/>
            <person name="Erskine W."/>
        </authorList>
    </citation>
    <scope>NUCLEOTIDE SEQUENCE [LARGE SCALE GENOMIC DNA]</scope>
    <source>
        <strain evidence="3">cv. Daliak</strain>
    </source>
</reference>
<organism evidence="2 3">
    <name type="scientific">Trifolium subterraneum</name>
    <name type="common">Subterranean clover</name>
    <dbReference type="NCBI Taxonomy" id="3900"/>
    <lineage>
        <taxon>Eukaryota</taxon>
        <taxon>Viridiplantae</taxon>
        <taxon>Streptophyta</taxon>
        <taxon>Embryophyta</taxon>
        <taxon>Tracheophyta</taxon>
        <taxon>Spermatophyta</taxon>
        <taxon>Magnoliopsida</taxon>
        <taxon>eudicotyledons</taxon>
        <taxon>Gunneridae</taxon>
        <taxon>Pentapetalae</taxon>
        <taxon>rosids</taxon>
        <taxon>fabids</taxon>
        <taxon>Fabales</taxon>
        <taxon>Fabaceae</taxon>
        <taxon>Papilionoideae</taxon>
        <taxon>50 kb inversion clade</taxon>
        <taxon>NPAAA clade</taxon>
        <taxon>Hologalegina</taxon>
        <taxon>IRL clade</taxon>
        <taxon>Trifolieae</taxon>
        <taxon>Trifolium</taxon>
    </lineage>
</organism>
<sequence length="119" mass="13109">MVITSQQSPLSTPLTSPSQSPHQVIITTPPSTPDHNIAQDVTPSTPPIIHFSASSLLASLQHDLSHLEYLRGEAVIHPDALFHEFHKVQDYFNASMNALATQYVRKSTELLPNSQEVLT</sequence>
<gene>
    <name evidence="2" type="ORF">TSUD_158200</name>
</gene>
<evidence type="ECO:0000313" key="2">
    <source>
        <dbReference type="EMBL" id="GAU32422.1"/>
    </source>
</evidence>
<dbReference type="AlphaFoldDB" id="A0A2Z6N6J3"/>
<protein>
    <submittedName>
        <fullName evidence="2">Uncharacterized protein</fullName>
    </submittedName>
</protein>
<keyword evidence="3" id="KW-1185">Reference proteome</keyword>
<accession>A0A2Z6N6J3</accession>